<name>A0A8G2F3Q1_9BACT</name>
<reference evidence="2 3" key="1">
    <citation type="submission" date="2016-10" db="EMBL/GenBank/DDBJ databases">
        <authorList>
            <person name="Varghese N."/>
            <person name="Submissions S."/>
        </authorList>
    </citation>
    <scope>NUCLEOTIDE SEQUENCE [LARGE SCALE GENOMIC DNA]</scope>
    <source>
        <strain evidence="2 3">DSM 29073</strain>
    </source>
</reference>
<dbReference type="EMBL" id="FNVS01000001">
    <property type="protein sequence ID" value="SEF40972.1"/>
    <property type="molecule type" value="Genomic_DNA"/>
</dbReference>
<dbReference type="RefSeq" id="WP_199163430.1">
    <property type="nucleotide sequence ID" value="NZ_FNVS01000001.1"/>
</dbReference>
<evidence type="ECO:0000256" key="1">
    <source>
        <dbReference type="SAM" id="MobiDB-lite"/>
    </source>
</evidence>
<accession>A0A8G2F3Q1</accession>
<evidence type="ECO:0000313" key="3">
    <source>
        <dbReference type="Proteomes" id="UP000236725"/>
    </source>
</evidence>
<comment type="caution">
    <text evidence="2">The sequence shown here is derived from an EMBL/GenBank/DDBJ whole genome shotgun (WGS) entry which is preliminary data.</text>
</comment>
<sequence length="58" mass="6684">MKRLSTQCMNEADNKAKKNPDDKNSMPRKQTLDFLSQFARVYHAEPLLRADLCGLVMN</sequence>
<dbReference type="AlphaFoldDB" id="A0A8G2F3Q1"/>
<dbReference type="Proteomes" id="UP000236725">
    <property type="component" value="Unassembled WGS sequence"/>
</dbReference>
<feature type="compositionally biased region" description="Basic and acidic residues" evidence="1">
    <location>
        <begin position="12"/>
        <end position="25"/>
    </location>
</feature>
<proteinExistence type="predicted"/>
<organism evidence="2 3">
    <name type="scientific">Parabacteroides chinchillae</name>
    <dbReference type="NCBI Taxonomy" id="871327"/>
    <lineage>
        <taxon>Bacteria</taxon>
        <taxon>Pseudomonadati</taxon>
        <taxon>Bacteroidota</taxon>
        <taxon>Bacteroidia</taxon>
        <taxon>Bacteroidales</taxon>
        <taxon>Tannerellaceae</taxon>
        <taxon>Parabacteroides</taxon>
    </lineage>
</organism>
<gene>
    <name evidence="2" type="ORF">SAMN05444001_10161</name>
</gene>
<protein>
    <submittedName>
        <fullName evidence="2">Uncharacterized protein</fullName>
    </submittedName>
</protein>
<keyword evidence="3" id="KW-1185">Reference proteome</keyword>
<evidence type="ECO:0000313" key="2">
    <source>
        <dbReference type="EMBL" id="SEF40972.1"/>
    </source>
</evidence>
<feature type="region of interest" description="Disordered" evidence="1">
    <location>
        <begin position="1"/>
        <end position="29"/>
    </location>
</feature>